<dbReference type="InterPro" id="IPR023292">
    <property type="entry name" value="NTP_PyroPHydrolase-like_dom_sf"/>
</dbReference>
<organism evidence="1 2">
    <name type="scientific">Cotonvirus japonicus</name>
    <dbReference type="NCBI Taxonomy" id="2811091"/>
    <lineage>
        <taxon>Viruses</taxon>
        <taxon>Varidnaviria</taxon>
        <taxon>Bamfordvirae</taxon>
        <taxon>Nucleocytoviricota</taxon>
        <taxon>Megaviricetes</taxon>
        <taxon>Imitervirales</taxon>
        <taxon>Mimiviridae</taxon>
        <taxon>Megamimivirinae</taxon>
        <taxon>Cotonvirus</taxon>
        <taxon>Cotonvirus japonicum</taxon>
    </lineage>
</organism>
<dbReference type="EMBL" id="AP024483">
    <property type="protein sequence ID" value="BCS83057.1"/>
    <property type="molecule type" value="Genomic_DNA"/>
</dbReference>
<accession>A0ABM7NSI8</accession>
<dbReference type="RefSeq" id="YP_010841665.1">
    <property type="nucleotide sequence ID" value="NC_079139.1"/>
</dbReference>
<dbReference type="Pfam" id="PF01503">
    <property type="entry name" value="PRA-PH"/>
    <property type="match status" value="1"/>
</dbReference>
<name>A0ABM7NSI8_9VIRU</name>
<sequence length="291" mass="33771">MSIITNFERVGEFHEVFGHPKFNTLQLDVINDSKLMKFRLDLIREEYRELQDAVNMNDRKEIIDALGDILYVSYGMAQVMGINIDNIIKEIISRILFESSTSHTEDLMSSVSNFNMIGMSHDEVDKQNFKITNKFDTETLNKQSNNINKFVGIIGKEFDSLTLFVEKRNLFRIISCLSYLIIKTYSLGYIINVDLDDVFTRVHNSNMSKLCENEEQAIDTIEHYKTLQGFENVNIAYRKSVDDKRYVIYNVETGKILKSKYFVLPNFDDIISEVKNDHINNANNVINVINV</sequence>
<reference evidence="1 2" key="1">
    <citation type="submission" date="2021-02" db="EMBL/GenBank/DDBJ databases">
        <title>Cotonvirus japonicus, which uses Golgi apparatus of host cells for its virion factory, phylogenetically links tailed tupanvirus and icosahedral mimivirus.</title>
        <authorList>
            <person name="Takahashi H."/>
            <person name="Fukaya S."/>
            <person name="Song C."/>
            <person name="Murata K."/>
            <person name="Takemura M."/>
        </authorList>
    </citation>
    <scope>NUCLEOTIDE SEQUENCE [LARGE SCALE GENOMIC DNA]</scope>
</reference>
<dbReference type="InterPro" id="IPR021130">
    <property type="entry name" value="PRib-ATP_PPHydrolase-like"/>
</dbReference>
<dbReference type="CDD" id="cd11530">
    <property type="entry name" value="NTP-PPase_DR2231_like"/>
    <property type="match status" value="1"/>
</dbReference>
<evidence type="ECO:0000313" key="1">
    <source>
        <dbReference type="EMBL" id="BCS83057.1"/>
    </source>
</evidence>
<dbReference type="GeneID" id="80558262"/>
<protein>
    <submittedName>
        <fullName evidence="1">Phosphoribosyl-ATP pyrophosphohydrolase-domain containing protein (Two domains)</fullName>
    </submittedName>
</protein>
<dbReference type="Gene3D" id="1.10.3420.10">
    <property type="entry name" value="putative ntp pyrophosphohydrolase like domain"/>
    <property type="match status" value="2"/>
</dbReference>
<dbReference type="Proteomes" id="UP001321479">
    <property type="component" value="Segment"/>
</dbReference>
<dbReference type="InterPro" id="IPR033653">
    <property type="entry name" value="NTP-PPase_DR2231-like"/>
</dbReference>
<proteinExistence type="predicted"/>
<keyword evidence="2" id="KW-1185">Reference proteome</keyword>
<dbReference type="SUPFAM" id="SSF101386">
    <property type="entry name" value="all-alpha NTP pyrophosphatases"/>
    <property type="match status" value="1"/>
</dbReference>
<evidence type="ECO:0000313" key="2">
    <source>
        <dbReference type="Proteomes" id="UP001321479"/>
    </source>
</evidence>